<dbReference type="Proteomes" id="UP000659698">
    <property type="component" value="Unassembled WGS sequence"/>
</dbReference>
<protein>
    <submittedName>
        <fullName evidence="1">Uncharacterized protein</fullName>
    </submittedName>
</protein>
<accession>A0ABR6VPE2</accession>
<sequence length="152" mass="17832">MKIEKLKMELGAPEHGWLPVKLTFGDFDLQFEASDVPANPIDQLITSLRNVIKGINTEVWWHLEPEGYYFEFERISDKYRFKISFEDSDNTQRKKLFELDGDFKSVILPIYRAIVKFIAQPHNPYNWPQTNKLEAEELVGLVKEIKTTQNNV</sequence>
<name>A0ABR6VPE2_9BACT</name>
<dbReference type="EMBL" id="JACOAF010000008">
    <property type="protein sequence ID" value="MBC3538792.1"/>
    <property type="molecule type" value="Genomic_DNA"/>
</dbReference>
<keyword evidence="2" id="KW-1185">Reference proteome</keyword>
<organism evidence="1 2">
    <name type="scientific">Rufibacter sediminis</name>
    <dbReference type="NCBI Taxonomy" id="2762756"/>
    <lineage>
        <taxon>Bacteria</taxon>
        <taxon>Pseudomonadati</taxon>
        <taxon>Bacteroidota</taxon>
        <taxon>Cytophagia</taxon>
        <taxon>Cytophagales</taxon>
        <taxon>Hymenobacteraceae</taxon>
        <taxon>Rufibacter</taxon>
    </lineage>
</organism>
<comment type="caution">
    <text evidence="1">The sequence shown here is derived from an EMBL/GenBank/DDBJ whole genome shotgun (WGS) entry which is preliminary data.</text>
</comment>
<proteinExistence type="predicted"/>
<dbReference type="RefSeq" id="WP_186633115.1">
    <property type="nucleotide sequence ID" value="NZ_JACOAF010000008.1"/>
</dbReference>
<evidence type="ECO:0000313" key="1">
    <source>
        <dbReference type="EMBL" id="MBC3538792.1"/>
    </source>
</evidence>
<gene>
    <name evidence="1" type="ORF">H7U12_03810</name>
</gene>
<evidence type="ECO:0000313" key="2">
    <source>
        <dbReference type="Proteomes" id="UP000659698"/>
    </source>
</evidence>
<reference evidence="1 2" key="1">
    <citation type="journal article" date="2019" name="Int. J. Syst. Evol. Microbiol.">
        <title>Rufibacter sediminis sp. nov., isolated from freshwater lake sediment.</title>
        <authorList>
            <person name="Qu J.H."/>
            <person name="Zhang L.J."/>
            <person name="Fu Y.H."/>
            <person name="Li H.F."/>
        </authorList>
    </citation>
    <scope>NUCLEOTIDE SEQUENCE [LARGE SCALE GENOMIC DNA]</scope>
    <source>
        <strain evidence="1 2">H-1</strain>
    </source>
</reference>